<organism evidence="2">
    <name type="scientific">Naegleria gruberi</name>
    <name type="common">Amoeba</name>
    <dbReference type="NCBI Taxonomy" id="5762"/>
    <lineage>
        <taxon>Eukaryota</taxon>
        <taxon>Discoba</taxon>
        <taxon>Heterolobosea</taxon>
        <taxon>Tetramitia</taxon>
        <taxon>Eutetramitia</taxon>
        <taxon>Vahlkampfiidae</taxon>
        <taxon>Naegleria</taxon>
    </lineage>
</organism>
<dbReference type="VEuPathDB" id="AmoebaDB:NAEGRDRAFT_69420"/>
<protein>
    <submittedName>
        <fullName evidence="1">Predicted protein</fullName>
    </submittedName>
</protein>
<evidence type="ECO:0000313" key="1">
    <source>
        <dbReference type="EMBL" id="EFC42610.1"/>
    </source>
</evidence>
<keyword evidence="2" id="KW-1185">Reference proteome</keyword>
<name>D2VKK0_NAEGR</name>
<dbReference type="Proteomes" id="UP000006671">
    <property type="component" value="Unassembled WGS sequence"/>
</dbReference>
<accession>D2VKK0</accession>
<dbReference type="OMA" id="FLHKHEN"/>
<dbReference type="GeneID" id="8852044"/>
<dbReference type="RefSeq" id="XP_002675354.1">
    <property type="nucleotide sequence ID" value="XM_002675308.1"/>
</dbReference>
<evidence type="ECO:0000313" key="2">
    <source>
        <dbReference type="Proteomes" id="UP000006671"/>
    </source>
</evidence>
<dbReference type="OrthoDB" id="10253443at2759"/>
<reference evidence="1 2" key="1">
    <citation type="journal article" date="2010" name="Cell">
        <title>The genome of Naegleria gruberi illuminates early eukaryotic versatility.</title>
        <authorList>
            <person name="Fritz-Laylin L.K."/>
            <person name="Prochnik S.E."/>
            <person name="Ginger M.L."/>
            <person name="Dacks J.B."/>
            <person name="Carpenter M.L."/>
            <person name="Field M.C."/>
            <person name="Kuo A."/>
            <person name="Paredez A."/>
            <person name="Chapman J."/>
            <person name="Pham J."/>
            <person name="Shu S."/>
            <person name="Neupane R."/>
            <person name="Cipriano M."/>
            <person name="Mancuso J."/>
            <person name="Tu H."/>
            <person name="Salamov A."/>
            <person name="Lindquist E."/>
            <person name="Shapiro H."/>
            <person name="Lucas S."/>
            <person name="Grigoriev I.V."/>
            <person name="Cande W.Z."/>
            <person name="Fulton C."/>
            <person name="Rokhsar D.S."/>
            <person name="Dawson S.C."/>
        </authorList>
    </citation>
    <scope>NUCLEOTIDE SEQUENCE [LARGE SCALE GENOMIC DNA]</scope>
    <source>
        <strain evidence="1 2">NEG-M</strain>
    </source>
</reference>
<sequence>MSRKQGIEPKFIVDDRGHIIDKEKHAKPGTSFPQTTGQPLAQSSFSFTPVGYQGYGVRPNHVILGTRPQVGETNPQAHHFLHKHENNKTFGYSTAKLNSLK</sequence>
<dbReference type="InParanoid" id="D2VKK0"/>
<dbReference type="EMBL" id="GG738878">
    <property type="protein sequence ID" value="EFC42610.1"/>
    <property type="molecule type" value="Genomic_DNA"/>
</dbReference>
<dbReference type="AlphaFoldDB" id="D2VKK0"/>
<dbReference type="KEGG" id="ngr:NAEGRDRAFT_69420"/>
<proteinExistence type="predicted"/>
<gene>
    <name evidence="1" type="ORF">NAEGRDRAFT_69420</name>
</gene>